<reference evidence="1 2" key="1">
    <citation type="submission" date="2018-05" db="EMBL/GenBank/DDBJ databases">
        <authorList>
            <consortium name="PulseNet: The National Subtyping Network for Foodborne Disease Surveillance"/>
            <person name="Tarr C.L."/>
            <person name="Trees E."/>
            <person name="Katz L.S."/>
            <person name="Carleton-Romer H.A."/>
            <person name="Stroika S."/>
            <person name="Kucerova Z."/>
            <person name="Roache K.F."/>
            <person name="Sabol A.L."/>
            <person name="Besser J."/>
            <person name="Gerner-Smidt P."/>
        </authorList>
    </citation>
    <scope>NUCLEOTIDE SEQUENCE [LARGE SCALE GENOMIC DNA]</scope>
    <source>
        <strain evidence="1 2">PNUSAC001435</strain>
    </source>
</reference>
<proteinExistence type="predicted"/>
<name>A0A644SA31_CAMCO</name>
<dbReference type="EMBL" id="AACBVJ010000023">
    <property type="protein sequence ID" value="EAJ9198222.1"/>
    <property type="molecule type" value="Genomic_DNA"/>
</dbReference>
<dbReference type="AlphaFoldDB" id="A0A644SA31"/>
<gene>
    <name evidence="1" type="ORF">BZ274_08655</name>
</gene>
<evidence type="ECO:0000313" key="2">
    <source>
        <dbReference type="Proteomes" id="UP000382436"/>
    </source>
</evidence>
<evidence type="ECO:0000313" key="1">
    <source>
        <dbReference type="EMBL" id="EAJ9198222.1"/>
    </source>
</evidence>
<comment type="caution">
    <text evidence="1">The sequence shown here is derived from an EMBL/GenBank/DDBJ whole genome shotgun (WGS) entry which is preliminary data.</text>
</comment>
<protein>
    <submittedName>
        <fullName evidence="1">Uncharacterized protein</fullName>
    </submittedName>
</protein>
<dbReference type="Proteomes" id="UP000382436">
    <property type="component" value="Unassembled WGS sequence"/>
</dbReference>
<organism evidence="1 2">
    <name type="scientific">Campylobacter coli</name>
    <dbReference type="NCBI Taxonomy" id="195"/>
    <lineage>
        <taxon>Bacteria</taxon>
        <taxon>Pseudomonadati</taxon>
        <taxon>Campylobacterota</taxon>
        <taxon>Epsilonproteobacteria</taxon>
        <taxon>Campylobacterales</taxon>
        <taxon>Campylobacteraceae</taxon>
        <taxon>Campylobacter</taxon>
    </lineage>
</organism>
<accession>A0A644SA31</accession>
<sequence length="137" mass="16037">MKYKKKVFSAINTSFKIAYCYVVEAKCNDHLSEHLRLGIFTSFEEALTFIAKNFYKTVKSKISYSRETNNTWIIDNCEIKNQSIRHRVTDCCIENIAVDAREIRIRVDTNNFIILDNGKLVEINKPFFHDQVAYLNS</sequence>